<dbReference type="PANTHER" id="PTHR37844">
    <property type="entry name" value="SER/THR PROTEIN PHOSPHATASE SUPERFAMILY (AFU_ORTHOLOGUE AFUA_1G14840)"/>
    <property type="match status" value="1"/>
</dbReference>
<dbReference type="PANTHER" id="PTHR37844:SF1">
    <property type="entry name" value="CALCINEURIN-LIKE PHOSPHOESTERASE DOMAIN-CONTAINING PROTEIN"/>
    <property type="match status" value="1"/>
</dbReference>
<proteinExistence type="predicted"/>
<dbReference type="EMBL" id="VSSQ01138736">
    <property type="protein sequence ID" value="MPN61726.1"/>
    <property type="molecule type" value="Genomic_DNA"/>
</dbReference>
<gene>
    <name evidence="1" type="ORF">SDC9_209468</name>
</gene>
<sequence>MAFLEKELTTETGLKKVVATHHVPTRMNYPEQYKSSVLNEAFAVELFELIEKTTPEAWIYGHSHSNTPDFEIGNTRMLTNQLGYVKYGEQSKFSENKYIIL</sequence>
<evidence type="ECO:0008006" key="2">
    <source>
        <dbReference type="Google" id="ProtNLM"/>
    </source>
</evidence>
<dbReference type="Gene3D" id="3.60.21.10">
    <property type="match status" value="1"/>
</dbReference>
<accession>A0A645JE44</accession>
<organism evidence="1">
    <name type="scientific">bioreactor metagenome</name>
    <dbReference type="NCBI Taxonomy" id="1076179"/>
    <lineage>
        <taxon>unclassified sequences</taxon>
        <taxon>metagenomes</taxon>
        <taxon>ecological metagenomes</taxon>
    </lineage>
</organism>
<reference evidence="1" key="1">
    <citation type="submission" date="2019-08" db="EMBL/GenBank/DDBJ databases">
        <authorList>
            <person name="Kucharzyk K."/>
            <person name="Murdoch R.W."/>
            <person name="Higgins S."/>
            <person name="Loffler F."/>
        </authorList>
    </citation>
    <scope>NUCLEOTIDE SEQUENCE</scope>
</reference>
<comment type="caution">
    <text evidence="1">The sequence shown here is derived from an EMBL/GenBank/DDBJ whole genome shotgun (WGS) entry which is preliminary data.</text>
</comment>
<dbReference type="SUPFAM" id="SSF56300">
    <property type="entry name" value="Metallo-dependent phosphatases"/>
    <property type="match status" value="1"/>
</dbReference>
<protein>
    <recommendedName>
        <fullName evidence="2">Calcineurin-like phosphoesterase domain-containing protein</fullName>
    </recommendedName>
</protein>
<dbReference type="InterPro" id="IPR029052">
    <property type="entry name" value="Metallo-depent_PP-like"/>
</dbReference>
<evidence type="ECO:0000313" key="1">
    <source>
        <dbReference type="EMBL" id="MPN61726.1"/>
    </source>
</evidence>
<dbReference type="AlphaFoldDB" id="A0A645JE44"/>
<name>A0A645JE44_9ZZZZ</name>